<dbReference type="InterPro" id="IPR017972">
    <property type="entry name" value="Cyt_P450_CS"/>
</dbReference>
<dbReference type="GO" id="GO:0020037">
    <property type="term" value="F:heme binding"/>
    <property type="evidence" value="ECO:0007669"/>
    <property type="project" value="InterPro"/>
</dbReference>
<evidence type="ECO:0000256" key="1">
    <source>
        <dbReference type="ARBA" id="ARBA00001971"/>
    </source>
</evidence>
<dbReference type="PRINTS" id="PR00465">
    <property type="entry name" value="EP450IV"/>
</dbReference>
<keyword evidence="4 8" id="KW-0479">Metal-binding</keyword>
<dbReference type="GO" id="GO:0004497">
    <property type="term" value="F:monooxygenase activity"/>
    <property type="evidence" value="ECO:0007669"/>
    <property type="project" value="UniProtKB-KW"/>
</dbReference>
<gene>
    <name evidence="10" type="ORF">MCYG_01479</name>
</gene>
<evidence type="ECO:0000256" key="8">
    <source>
        <dbReference type="PIRSR" id="PIRSR602403-1"/>
    </source>
</evidence>
<feature type="binding site" description="axial binding residue" evidence="8">
    <location>
        <position position="681"/>
    </location>
    <ligand>
        <name>heme</name>
        <dbReference type="ChEBI" id="CHEBI:30413"/>
    </ligand>
    <ligandPart>
        <name>Fe</name>
        <dbReference type="ChEBI" id="CHEBI:18248"/>
    </ligandPart>
</feature>
<dbReference type="GO" id="GO:0005506">
    <property type="term" value="F:iron ion binding"/>
    <property type="evidence" value="ECO:0007669"/>
    <property type="project" value="InterPro"/>
</dbReference>
<dbReference type="PRINTS" id="PR00385">
    <property type="entry name" value="P450"/>
</dbReference>
<dbReference type="Proteomes" id="UP000002035">
    <property type="component" value="Unassembled WGS sequence"/>
</dbReference>
<keyword evidence="3 8" id="KW-0349">Heme</keyword>
<sequence length="761" mass="85102">MSSIFPGDKPPERLLRSNAPPVLNPPSPQKLFNHIRRTILESNESTDLTFDGIPPETGYVVTISLCEDPDIERVFPRISYNSHSQTITIGVMPTPIHNAHSPWITHELYHMRDTGFLTAQELYSLEFCVGTSFRGFQGPYANSVKEPDACIVPSQRYFPTVVIETGWTESWPRLVRDKDLWLQGAPVELVILIKWSKISNDRVKGDFEIHERGPGGSNLLQSELLPPPRTPHPADYMATICANIDPPRGSLLYIIIGPWPAIDSAFSSHFKAASISINRAGIYLVHDNELLASTTSTSASGMRQIYHRNANVKKGDWYLTLYASASNAHTVHTEINKEKHGFRRRVMEHAFSDAALRSSEEFIVDNVKTCCDQLSKTAASPGAWGVPQNMNDWSTYLSYDIMGDLTFNTKFNCMKSEDSRYVPALIITATQFLYNLGYLPFARFVRPLLGSKLLEILGGKLAQDGKRYTAYAADQLSQRLKATEMNDPDFPKKDLMHYLINAKDPETGNGLSRAELAAETSLLIAAGSDTTSTALSGVIFYLLHYPECLERATTEILSTFSSIEEIRGGSKLNNLTYLRACIDETLRLSPSILSGLMVETLPGGITVDGNYFTEGTTLGVSPYVIHRNAEYFSSPYEFRPERWIATDKPCSVIAEDDKRTVEEVSNARYAFFAFSAGPRGCIGKNLAYLELQITLATLLFKFDIRIPQDEKLRQMSGGGTLTSKHPGRRRSSEYQLQDHFVPLKKGPMVQFRERDRSANDA</sequence>
<dbReference type="Gene3D" id="1.10.630.10">
    <property type="entry name" value="Cytochrome P450"/>
    <property type="match status" value="1"/>
</dbReference>
<protein>
    <submittedName>
        <fullName evidence="10">Benzoate 4-monooxygenase cytochrome P450</fullName>
    </submittedName>
</protein>
<dbReference type="VEuPathDB" id="FungiDB:MCYG_01479"/>
<evidence type="ECO:0000256" key="6">
    <source>
        <dbReference type="ARBA" id="ARBA00023004"/>
    </source>
</evidence>
<keyword evidence="11" id="KW-1185">Reference proteome</keyword>
<dbReference type="STRING" id="554155.C5FH30"/>
<evidence type="ECO:0000313" key="11">
    <source>
        <dbReference type="Proteomes" id="UP000002035"/>
    </source>
</evidence>
<dbReference type="EMBL" id="DS995702">
    <property type="protein sequence ID" value="EEQ28660.1"/>
    <property type="molecule type" value="Genomic_DNA"/>
</dbReference>
<evidence type="ECO:0000256" key="2">
    <source>
        <dbReference type="ARBA" id="ARBA00010617"/>
    </source>
</evidence>
<evidence type="ECO:0000256" key="9">
    <source>
        <dbReference type="SAM" id="MobiDB-lite"/>
    </source>
</evidence>
<dbReference type="AlphaFoldDB" id="C5FH30"/>
<dbReference type="CDD" id="cd11061">
    <property type="entry name" value="CYP67-like"/>
    <property type="match status" value="1"/>
</dbReference>
<evidence type="ECO:0000256" key="7">
    <source>
        <dbReference type="ARBA" id="ARBA00023033"/>
    </source>
</evidence>
<dbReference type="GO" id="GO:0016705">
    <property type="term" value="F:oxidoreductase activity, acting on paired donors, with incorporation or reduction of molecular oxygen"/>
    <property type="evidence" value="ECO:0007669"/>
    <property type="project" value="InterPro"/>
</dbReference>
<accession>C5FH30</accession>
<feature type="region of interest" description="Disordered" evidence="9">
    <location>
        <begin position="1"/>
        <end position="27"/>
    </location>
</feature>
<keyword evidence="6 8" id="KW-0408">Iron</keyword>
<keyword evidence="5" id="KW-0560">Oxidoreductase</keyword>
<dbReference type="PANTHER" id="PTHR24305">
    <property type="entry name" value="CYTOCHROME P450"/>
    <property type="match status" value="1"/>
</dbReference>
<dbReference type="PROSITE" id="PS00086">
    <property type="entry name" value="CYTOCHROME_P450"/>
    <property type="match status" value="1"/>
</dbReference>
<dbReference type="eggNOG" id="KOG0156">
    <property type="taxonomic scope" value="Eukaryota"/>
</dbReference>
<organism evidence="10 11">
    <name type="scientific">Arthroderma otae (strain ATCC MYA-4605 / CBS 113480)</name>
    <name type="common">Microsporum canis</name>
    <dbReference type="NCBI Taxonomy" id="554155"/>
    <lineage>
        <taxon>Eukaryota</taxon>
        <taxon>Fungi</taxon>
        <taxon>Dikarya</taxon>
        <taxon>Ascomycota</taxon>
        <taxon>Pezizomycotina</taxon>
        <taxon>Eurotiomycetes</taxon>
        <taxon>Eurotiomycetidae</taxon>
        <taxon>Onygenales</taxon>
        <taxon>Arthrodermataceae</taxon>
        <taxon>Microsporum</taxon>
    </lineage>
</organism>
<evidence type="ECO:0000256" key="5">
    <source>
        <dbReference type="ARBA" id="ARBA00023002"/>
    </source>
</evidence>
<dbReference type="SUPFAM" id="SSF48264">
    <property type="entry name" value="Cytochrome P450"/>
    <property type="match status" value="1"/>
</dbReference>
<dbReference type="HOGENOM" id="CLU_366361_0_0_1"/>
<comment type="similarity">
    <text evidence="2">Belongs to the cytochrome P450 family.</text>
</comment>
<dbReference type="InterPro" id="IPR050121">
    <property type="entry name" value="Cytochrome_P450_monoxygenase"/>
</dbReference>
<proteinExistence type="inferred from homology"/>
<dbReference type="OrthoDB" id="1470350at2759"/>
<dbReference type="RefSeq" id="XP_002848545.1">
    <property type="nucleotide sequence ID" value="XM_002848499.1"/>
</dbReference>
<evidence type="ECO:0000256" key="4">
    <source>
        <dbReference type="ARBA" id="ARBA00022723"/>
    </source>
</evidence>
<dbReference type="PANTHER" id="PTHR24305:SF237">
    <property type="entry name" value="CYTOCHROME P450 MONOOXYGENASE ATNE-RELATED"/>
    <property type="match status" value="1"/>
</dbReference>
<name>C5FH30_ARTOC</name>
<dbReference type="Pfam" id="PF00067">
    <property type="entry name" value="p450"/>
    <property type="match status" value="1"/>
</dbReference>
<evidence type="ECO:0000256" key="3">
    <source>
        <dbReference type="ARBA" id="ARBA00022617"/>
    </source>
</evidence>
<dbReference type="GeneID" id="9230683"/>
<evidence type="ECO:0000313" key="10">
    <source>
        <dbReference type="EMBL" id="EEQ28660.1"/>
    </source>
</evidence>
<keyword evidence="7 10" id="KW-0503">Monooxygenase</keyword>
<dbReference type="InterPro" id="IPR036396">
    <property type="entry name" value="Cyt_P450_sf"/>
</dbReference>
<comment type="cofactor">
    <cofactor evidence="1 8">
        <name>heme</name>
        <dbReference type="ChEBI" id="CHEBI:30413"/>
    </cofactor>
</comment>
<reference evidence="11" key="1">
    <citation type="journal article" date="2012" name="MBio">
        <title>Comparative genome analysis of Trichophyton rubrum and related dermatophytes reveals candidate genes involved in infection.</title>
        <authorList>
            <person name="Martinez D.A."/>
            <person name="Oliver B.G."/>
            <person name="Graeser Y."/>
            <person name="Goldberg J.M."/>
            <person name="Li W."/>
            <person name="Martinez-Rossi N.M."/>
            <person name="Monod M."/>
            <person name="Shelest E."/>
            <person name="Barton R.C."/>
            <person name="Birch E."/>
            <person name="Brakhage A.A."/>
            <person name="Chen Z."/>
            <person name="Gurr S.J."/>
            <person name="Heiman D."/>
            <person name="Heitman J."/>
            <person name="Kosti I."/>
            <person name="Rossi A."/>
            <person name="Saif S."/>
            <person name="Samalova M."/>
            <person name="Saunders C.W."/>
            <person name="Shea T."/>
            <person name="Summerbell R.C."/>
            <person name="Xu J."/>
            <person name="Young S."/>
            <person name="Zeng Q."/>
            <person name="Birren B.W."/>
            <person name="Cuomo C.A."/>
            <person name="White T.C."/>
        </authorList>
    </citation>
    <scope>NUCLEOTIDE SEQUENCE [LARGE SCALE GENOMIC DNA]</scope>
    <source>
        <strain evidence="11">ATCC MYA-4605 / CBS 113480</strain>
    </source>
</reference>
<dbReference type="InterPro" id="IPR002403">
    <property type="entry name" value="Cyt_P450_E_grp-IV"/>
</dbReference>
<dbReference type="InterPro" id="IPR001128">
    <property type="entry name" value="Cyt_P450"/>
</dbReference>